<dbReference type="GO" id="GO:0046872">
    <property type="term" value="F:metal ion binding"/>
    <property type="evidence" value="ECO:0007669"/>
    <property type="project" value="UniProtKB-KW"/>
</dbReference>
<reference evidence="7 8" key="1">
    <citation type="journal article" date="2018" name="Int. J. Syst. Evol. Microbiol.">
        <title>Rubneribacter badeniensis gen. nov., sp. nov. and Enteroscipio rubneri gen. nov., sp. nov., new members of the Eggerthellaceae isolated from human faeces.</title>
        <authorList>
            <person name="Danylec N."/>
            <person name="Gobl A."/>
            <person name="Stoll D.A."/>
            <person name="Hetzer B."/>
            <person name="Kulling S.E."/>
            <person name="Huch M."/>
        </authorList>
    </citation>
    <scope>NUCLEOTIDE SEQUENCE [LARGE SCALE GENOMIC DNA]</scope>
    <source>
        <strain evidence="7 8">ResAG-85</strain>
    </source>
</reference>
<keyword evidence="4" id="KW-0411">Iron-sulfur</keyword>
<sequence>MTRFGMAIDMARCTGCQTCVVACQMHHALRPGVAWCAVDALEWGRWPDADHAFLPHACLHCDEPLCVSVCPTAASHKRDDGTVGIDEARCIGCGVCLTACPYGARTLNREDAWHFGAPSPAPYEIEGEGRVGVAEKCTFCIERVQVGLLPACVGACPVEARAFGDLDDPESPASAFAAETGARPVPGTGVLYADGGRGLDIGRVVTERYYAPASRSQTADGRVGKGNPAVVAGAGAAAAALAAAAGLAAKRNRDRRAKAQRRA</sequence>
<dbReference type="Pfam" id="PF13247">
    <property type="entry name" value="Fer4_11"/>
    <property type="match status" value="2"/>
</dbReference>
<dbReference type="PROSITE" id="PS51379">
    <property type="entry name" value="4FE4S_FER_2"/>
    <property type="match status" value="3"/>
</dbReference>
<name>A0A2K2U8I3_9ACTN</name>
<evidence type="ECO:0000256" key="5">
    <source>
        <dbReference type="SAM" id="Phobius"/>
    </source>
</evidence>
<dbReference type="AlphaFoldDB" id="A0A2K2U8I3"/>
<dbReference type="PROSITE" id="PS00198">
    <property type="entry name" value="4FE4S_FER_1"/>
    <property type="match status" value="1"/>
</dbReference>
<dbReference type="PANTHER" id="PTHR43177">
    <property type="entry name" value="PROTEIN NRFC"/>
    <property type="match status" value="1"/>
</dbReference>
<dbReference type="PANTHER" id="PTHR43177:SF3">
    <property type="entry name" value="PROTEIN NRFC HOMOLOG"/>
    <property type="match status" value="1"/>
</dbReference>
<dbReference type="Proteomes" id="UP000236488">
    <property type="component" value="Unassembled WGS sequence"/>
</dbReference>
<evidence type="ECO:0000313" key="7">
    <source>
        <dbReference type="EMBL" id="PNV66594.1"/>
    </source>
</evidence>
<dbReference type="Pfam" id="PF12800">
    <property type="entry name" value="Fer4_4"/>
    <property type="match status" value="1"/>
</dbReference>
<keyword evidence="8" id="KW-1185">Reference proteome</keyword>
<dbReference type="EMBL" id="PPEL01000001">
    <property type="protein sequence ID" value="PNV66594.1"/>
    <property type="molecule type" value="Genomic_DNA"/>
</dbReference>
<keyword evidence="1" id="KW-0004">4Fe-4S</keyword>
<evidence type="ECO:0000259" key="6">
    <source>
        <dbReference type="PROSITE" id="PS51379"/>
    </source>
</evidence>
<keyword evidence="5" id="KW-0812">Transmembrane</keyword>
<keyword evidence="2" id="KW-0479">Metal-binding</keyword>
<dbReference type="InterPro" id="IPR050954">
    <property type="entry name" value="ET_IronSulfur_Cluster-Binding"/>
</dbReference>
<accession>A0A2K2U8I3</accession>
<dbReference type="Gene3D" id="3.30.70.20">
    <property type="match status" value="2"/>
</dbReference>
<dbReference type="InterPro" id="IPR017900">
    <property type="entry name" value="4Fe4S_Fe_S_CS"/>
</dbReference>
<evidence type="ECO:0000256" key="2">
    <source>
        <dbReference type="ARBA" id="ARBA00022723"/>
    </source>
</evidence>
<dbReference type="SUPFAM" id="SSF54862">
    <property type="entry name" value="4Fe-4S ferredoxins"/>
    <property type="match status" value="1"/>
</dbReference>
<feature type="domain" description="4Fe-4S ferredoxin-type" evidence="6">
    <location>
        <begin position="49"/>
        <end position="80"/>
    </location>
</feature>
<dbReference type="CDD" id="cd10551">
    <property type="entry name" value="PsrB"/>
    <property type="match status" value="1"/>
</dbReference>
<evidence type="ECO:0000313" key="8">
    <source>
        <dbReference type="Proteomes" id="UP000236488"/>
    </source>
</evidence>
<comment type="caution">
    <text evidence="7">The sequence shown here is derived from an EMBL/GenBank/DDBJ whole genome shotgun (WGS) entry which is preliminary data.</text>
</comment>
<proteinExistence type="predicted"/>
<feature type="domain" description="4Fe-4S ferredoxin-type" evidence="6">
    <location>
        <begin position="4"/>
        <end position="34"/>
    </location>
</feature>
<dbReference type="RefSeq" id="WP_087195396.1">
    <property type="nucleotide sequence ID" value="NZ_PPEL01000001.1"/>
</dbReference>
<feature type="domain" description="4Fe-4S ferredoxin-type" evidence="6">
    <location>
        <begin position="81"/>
        <end position="110"/>
    </location>
</feature>
<dbReference type="InterPro" id="IPR017896">
    <property type="entry name" value="4Fe4S_Fe-S-bd"/>
</dbReference>
<gene>
    <name evidence="7" type="ORF">C2L80_00265</name>
</gene>
<evidence type="ECO:0000256" key="1">
    <source>
        <dbReference type="ARBA" id="ARBA00022485"/>
    </source>
</evidence>
<evidence type="ECO:0000256" key="3">
    <source>
        <dbReference type="ARBA" id="ARBA00023004"/>
    </source>
</evidence>
<keyword evidence="5" id="KW-0472">Membrane</keyword>
<evidence type="ECO:0000256" key="4">
    <source>
        <dbReference type="ARBA" id="ARBA00023014"/>
    </source>
</evidence>
<feature type="transmembrane region" description="Helical" evidence="5">
    <location>
        <begin position="229"/>
        <end position="249"/>
    </location>
</feature>
<protein>
    <submittedName>
        <fullName evidence="7">4Fe-4S dicluster domain-containing protein</fullName>
    </submittedName>
</protein>
<dbReference type="GO" id="GO:0051539">
    <property type="term" value="F:4 iron, 4 sulfur cluster binding"/>
    <property type="evidence" value="ECO:0007669"/>
    <property type="project" value="UniProtKB-KW"/>
</dbReference>
<keyword evidence="3" id="KW-0408">Iron</keyword>
<keyword evidence="5" id="KW-1133">Transmembrane helix</keyword>
<organism evidence="7 8">
    <name type="scientific">Rubneribacter badeniensis</name>
    <dbReference type="NCBI Taxonomy" id="2070688"/>
    <lineage>
        <taxon>Bacteria</taxon>
        <taxon>Bacillati</taxon>
        <taxon>Actinomycetota</taxon>
        <taxon>Coriobacteriia</taxon>
        <taxon>Eggerthellales</taxon>
        <taxon>Eggerthellaceae</taxon>
        <taxon>Rubneribacter</taxon>
    </lineage>
</organism>